<evidence type="ECO:0000313" key="8">
    <source>
        <dbReference type="EMBL" id="MDD0815375.1"/>
    </source>
</evidence>
<evidence type="ECO:0000256" key="3">
    <source>
        <dbReference type="PROSITE-ProRule" id="PRU00284"/>
    </source>
</evidence>
<evidence type="ECO:0000256" key="2">
    <source>
        <dbReference type="ARBA" id="ARBA00029447"/>
    </source>
</evidence>
<gene>
    <name evidence="8" type="ORF">PSQ39_12120</name>
</gene>
<dbReference type="CDD" id="cd06225">
    <property type="entry name" value="HAMP"/>
    <property type="match status" value="1"/>
</dbReference>
<feature type="region of interest" description="Disordered" evidence="4">
    <location>
        <begin position="1"/>
        <end position="22"/>
    </location>
</feature>
<feature type="compositionally biased region" description="Polar residues" evidence="4">
    <location>
        <begin position="1"/>
        <end position="16"/>
    </location>
</feature>
<keyword evidence="5" id="KW-0472">Membrane</keyword>
<dbReference type="InterPro" id="IPR004089">
    <property type="entry name" value="MCPsignal_dom"/>
</dbReference>
<dbReference type="Gene3D" id="1.10.287.950">
    <property type="entry name" value="Methyl-accepting chemotaxis protein"/>
    <property type="match status" value="1"/>
</dbReference>
<evidence type="ECO:0000259" key="6">
    <source>
        <dbReference type="PROSITE" id="PS50111"/>
    </source>
</evidence>
<dbReference type="PANTHER" id="PTHR43531">
    <property type="entry name" value="PROTEIN ICFG"/>
    <property type="match status" value="1"/>
</dbReference>
<keyword evidence="9" id="KW-1185">Reference proteome</keyword>
<evidence type="ECO:0000313" key="9">
    <source>
        <dbReference type="Proteomes" id="UP001528672"/>
    </source>
</evidence>
<dbReference type="Proteomes" id="UP001528672">
    <property type="component" value="Unassembled WGS sequence"/>
</dbReference>
<dbReference type="SMART" id="SM00304">
    <property type="entry name" value="HAMP"/>
    <property type="match status" value="1"/>
</dbReference>
<evidence type="ECO:0000259" key="7">
    <source>
        <dbReference type="PROSITE" id="PS50885"/>
    </source>
</evidence>
<feature type="domain" description="Methyl-accepting transducer" evidence="6">
    <location>
        <begin position="287"/>
        <end position="516"/>
    </location>
</feature>
<organism evidence="8 9">
    <name type="scientific">Curvibacter microcysteis</name>
    <dbReference type="NCBI Taxonomy" id="3026419"/>
    <lineage>
        <taxon>Bacteria</taxon>
        <taxon>Pseudomonadati</taxon>
        <taxon>Pseudomonadota</taxon>
        <taxon>Betaproteobacteria</taxon>
        <taxon>Burkholderiales</taxon>
        <taxon>Comamonadaceae</taxon>
        <taxon>Curvibacter</taxon>
    </lineage>
</organism>
<accession>A0ABT5MFM6</accession>
<proteinExistence type="inferred from homology"/>
<dbReference type="PANTHER" id="PTHR43531:SF14">
    <property type="entry name" value="METHYL-ACCEPTING CHEMOTAXIS PROTEIN I-RELATED"/>
    <property type="match status" value="1"/>
</dbReference>
<dbReference type="InterPro" id="IPR051310">
    <property type="entry name" value="MCP_chemotaxis"/>
</dbReference>
<evidence type="ECO:0000256" key="1">
    <source>
        <dbReference type="ARBA" id="ARBA00022481"/>
    </source>
</evidence>
<feature type="domain" description="HAMP" evidence="7">
    <location>
        <begin position="230"/>
        <end position="282"/>
    </location>
</feature>
<dbReference type="SUPFAM" id="SSF58104">
    <property type="entry name" value="Methyl-accepting chemotaxis protein (MCP) signaling domain"/>
    <property type="match status" value="1"/>
</dbReference>
<dbReference type="SMART" id="SM00283">
    <property type="entry name" value="MA"/>
    <property type="match status" value="1"/>
</dbReference>
<dbReference type="PROSITE" id="PS50885">
    <property type="entry name" value="HAMP"/>
    <property type="match status" value="1"/>
</dbReference>
<dbReference type="RefSeq" id="WP_273927075.1">
    <property type="nucleotide sequence ID" value="NZ_JAQSIO010000004.1"/>
</dbReference>
<keyword evidence="5" id="KW-0812">Transmembrane</keyword>
<evidence type="ECO:0000256" key="4">
    <source>
        <dbReference type="SAM" id="MobiDB-lite"/>
    </source>
</evidence>
<comment type="similarity">
    <text evidence="2">Belongs to the methyl-accepting chemotaxis (MCP) protein family.</text>
</comment>
<comment type="caution">
    <text evidence="8">The sequence shown here is derived from an EMBL/GenBank/DDBJ whole genome shotgun (WGS) entry which is preliminary data.</text>
</comment>
<keyword evidence="3" id="KW-0807">Transducer</keyword>
<dbReference type="PRINTS" id="PR00260">
    <property type="entry name" value="CHEMTRNSDUCR"/>
</dbReference>
<reference evidence="8 9" key="1">
    <citation type="submission" date="2023-02" db="EMBL/GenBank/DDBJ databases">
        <title>Bacterial whole genome sequence for Curvibacter sp. HBC28.</title>
        <authorList>
            <person name="Le V."/>
            <person name="Ko S.-R."/>
            <person name="Ahn C.-Y."/>
            <person name="Oh H.-M."/>
        </authorList>
    </citation>
    <scope>NUCLEOTIDE SEQUENCE [LARGE SCALE GENOMIC DNA]</scope>
    <source>
        <strain evidence="8 9">HBC28</strain>
    </source>
</reference>
<dbReference type="InterPro" id="IPR003660">
    <property type="entry name" value="HAMP_dom"/>
</dbReference>
<sequence>MLQLTHSANPTSSTRPMPSAGPHLTLGQKLGLGFGLLGLAVALLGATTWWTGQATTAQAQRLAQERLPLERAVRDWKAQSIKIGELALRATGSTDVFPVANEMRTQAQQDETQVKNIQQLMAAQSQVDPAATQALDSALQQRSRYVQLRQQLVQNALESKIISQKELSEHASALQRYLASLDSVLAQSESTAQEDASAMIANAQRAQWVSAMAVALVVGLAALFGWLLRRSIVHPLAQASEAAARVASGDLTVHVDNQRQDEIGTLLQSLNQMVSSLNQVVVEVRDAGEAIHTASSEVALGNQDLSQRTELTASRLQQTANSMDQLTGMVATNASNTRQATQLVQQASEVAERGGAVVQGVVDTMNEIQSSSQKIGEIVGLIDGIAFQTNILALNAAVEAARAGEQGRGFAVVAGEVRSLAQRSAAAAHEIKHLIGASVEKVRDGTQRVDSAGHTMGEIVHSVQQIRTIMAEISAATEEQSQEIGQVSQAISELDQMTQQNAALVEQGAAAAQSLQDQATRLSSTMGSFELTRQG</sequence>
<feature type="transmembrane region" description="Helical" evidence="5">
    <location>
        <begin position="30"/>
        <end position="51"/>
    </location>
</feature>
<dbReference type="Gene3D" id="6.10.340.10">
    <property type="match status" value="1"/>
</dbReference>
<dbReference type="CDD" id="cd11386">
    <property type="entry name" value="MCP_signal"/>
    <property type="match status" value="1"/>
</dbReference>
<dbReference type="Pfam" id="PF00015">
    <property type="entry name" value="MCPsignal"/>
    <property type="match status" value="1"/>
</dbReference>
<dbReference type="PROSITE" id="PS50111">
    <property type="entry name" value="CHEMOTAXIS_TRANSDUC_2"/>
    <property type="match status" value="1"/>
</dbReference>
<dbReference type="EMBL" id="JAQSIO010000004">
    <property type="protein sequence ID" value="MDD0815375.1"/>
    <property type="molecule type" value="Genomic_DNA"/>
</dbReference>
<name>A0ABT5MFM6_9BURK</name>
<evidence type="ECO:0000256" key="5">
    <source>
        <dbReference type="SAM" id="Phobius"/>
    </source>
</evidence>
<keyword evidence="1" id="KW-0488">Methylation</keyword>
<feature type="transmembrane region" description="Helical" evidence="5">
    <location>
        <begin position="208"/>
        <end position="228"/>
    </location>
</feature>
<keyword evidence="5" id="KW-1133">Transmembrane helix</keyword>
<dbReference type="Pfam" id="PF00672">
    <property type="entry name" value="HAMP"/>
    <property type="match status" value="1"/>
</dbReference>
<dbReference type="InterPro" id="IPR004090">
    <property type="entry name" value="Chemotax_Me-accpt_rcpt"/>
</dbReference>
<protein>
    <submittedName>
        <fullName evidence="8">Methyl-accepting chemotaxis protein</fullName>
    </submittedName>
</protein>